<comment type="cofactor">
    <cofactor evidence="2">
        <name>Co(2+)</name>
        <dbReference type="ChEBI" id="CHEBI:48828"/>
    </cofactor>
</comment>
<evidence type="ECO:0000256" key="12">
    <source>
        <dbReference type="ARBA" id="ARBA00040375"/>
    </source>
</evidence>
<gene>
    <name evidence="15" type="ORF">GCM10020367_30710</name>
</gene>
<comment type="catalytic activity">
    <reaction evidence="7">
        <text>D-glucose 6-phosphate = 2-deoxy-L-scyllo-inosose + phosphate</text>
        <dbReference type="Rhea" id="RHEA:33071"/>
        <dbReference type="ChEBI" id="CHEBI:43474"/>
        <dbReference type="ChEBI" id="CHEBI:61548"/>
        <dbReference type="ChEBI" id="CHEBI:64796"/>
        <dbReference type="EC" id="4.2.3.124"/>
    </reaction>
</comment>
<evidence type="ECO:0000256" key="2">
    <source>
        <dbReference type="ARBA" id="ARBA00001941"/>
    </source>
</evidence>
<dbReference type="EC" id="4.2.3.124" evidence="11"/>
<accession>A0ABP6SC21</accession>
<evidence type="ECO:0000256" key="1">
    <source>
        <dbReference type="ARBA" id="ARBA00001911"/>
    </source>
</evidence>
<sequence>MVSVSEAATGMGGNWHVRKVRIGEVEFPYHYGVDCTDRILGELADLGADRFIVVTDDTVLALHGERILPGLRALAPVEVLSQQPGEHMKSLSQLSDYVERALGAHATRSTVVIAFGGGVPGNLAGLLSALIFRGVRLVHIPTTTVAAMDSVLSLKQAINSSLGKNHIGTYYSPEAVYTDIRMLTTLPERELRSGLCEAAKNCLAIAPDALPGLRKVLANGGLNTPDSLLWLLDESIRAKTMVTAQDTREQRAALVLEYGHTTGHAVELADQRLRGSEGLSHGEAIAFGMIVAARISHARGWMSRECVIQHEEIVAALGAPQRLPGKMTVDDVLSVVRDDNKRGYLPAEPDSIPYVLLKGLGDLAGTENLPLVQVKLAEIRDALEGLNRDNAWGS</sequence>
<reference evidence="16" key="1">
    <citation type="journal article" date="2019" name="Int. J. Syst. Evol. Microbiol.">
        <title>The Global Catalogue of Microorganisms (GCM) 10K type strain sequencing project: providing services to taxonomists for standard genome sequencing and annotation.</title>
        <authorList>
            <consortium name="The Broad Institute Genomics Platform"/>
            <consortium name="The Broad Institute Genome Sequencing Center for Infectious Disease"/>
            <person name="Wu L."/>
            <person name="Ma J."/>
        </authorList>
    </citation>
    <scope>NUCLEOTIDE SEQUENCE [LARGE SCALE GENOMIC DNA]</scope>
    <source>
        <strain evidence="16">JCM 9651</strain>
    </source>
</reference>
<evidence type="ECO:0000313" key="15">
    <source>
        <dbReference type="EMBL" id="GAA3372894.1"/>
    </source>
</evidence>
<comment type="cofactor">
    <cofactor evidence="1">
        <name>NAD(+)</name>
        <dbReference type="ChEBI" id="CHEBI:57540"/>
    </cofactor>
</comment>
<feature type="domain" description="3-dehydroquinate synthase N-terminal" evidence="13">
    <location>
        <begin position="83"/>
        <end position="192"/>
    </location>
</feature>
<dbReference type="Pfam" id="PF01761">
    <property type="entry name" value="DHQ_synthase"/>
    <property type="match status" value="1"/>
</dbReference>
<dbReference type="EMBL" id="BAAAYL010000001">
    <property type="protein sequence ID" value="GAA3372894.1"/>
    <property type="molecule type" value="Genomic_DNA"/>
</dbReference>
<evidence type="ECO:0000256" key="6">
    <source>
        <dbReference type="ARBA" id="ARBA00023285"/>
    </source>
</evidence>
<keyword evidence="3" id="KW-0479">Metal-binding</keyword>
<proteinExistence type="inferred from homology"/>
<evidence type="ECO:0000256" key="10">
    <source>
        <dbReference type="ARBA" id="ARBA00038469"/>
    </source>
</evidence>
<name>A0ABP6SC21_9ACTN</name>
<dbReference type="InterPro" id="IPR030963">
    <property type="entry name" value="DHQ_synth_fam"/>
</dbReference>
<dbReference type="Proteomes" id="UP001499990">
    <property type="component" value="Unassembled WGS sequence"/>
</dbReference>
<evidence type="ECO:0000313" key="16">
    <source>
        <dbReference type="Proteomes" id="UP001499990"/>
    </source>
</evidence>
<evidence type="ECO:0000256" key="11">
    <source>
        <dbReference type="ARBA" id="ARBA00039146"/>
    </source>
</evidence>
<organism evidence="15 16">
    <name type="scientific">Streptomyces sannanensis</name>
    <dbReference type="NCBI Taxonomy" id="285536"/>
    <lineage>
        <taxon>Bacteria</taxon>
        <taxon>Bacillati</taxon>
        <taxon>Actinomycetota</taxon>
        <taxon>Actinomycetes</taxon>
        <taxon>Kitasatosporales</taxon>
        <taxon>Streptomycetaceae</taxon>
        <taxon>Streptomyces</taxon>
    </lineage>
</organism>
<comment type="function">
    <text evidence="8">Catalyzes the intramolecular carbocycle formation from D-glucose-6-phosphate to 2-deoxy-scyllo-inosose (DOI).</text>
</comment>
<comment type="similarity">
    <text evidence="10">Belongs to the sugar phosphate cyclases superfamily. DOI synthase family.</text>
</comment>
<dbReference type="SUPFAM" id="SSF56796">
    <property type="entry name" value="Dehydroquinate synthase-like"/>
    <property type="match status" value="1"/>
</dbReference>
<comment type="caution">
    <text evidence="15">The sequence shown here is derived from an EMBL/GenBank/DDBJ whole genome shotgun (WGS) entry which is preliminary data.</text>
</comment>
<dbReference type="InterPro" id="IPR050071">
    <property type="entry name" value="Dehydroquinate_synthase"/>
</dbReference>
<keyword evidence="5" id="KW-0456">Lyase</keyword>
<dbReference type="PANTHER" id="PTHR43622">
    <property type="entry name" value="3-DEHYDROQUINATE SYNTHASE"/>
    <property type="match status" value="1"/>
</dbReference>
<dbReference type="InterPro" id="IPR030960">
    <property type="entry name" value="DHQS/DOIS_N"/>
</dbReference>
<comment type="pathway">
    <text evidence="9">Metabolic intermediate biosynthesis; 2-deoxystreptamine biosynthesis; 2-deoxystreptamine from D-glucose 6-phosphate: step 1/4.</text>
</comment>
<dbReference type="Gene3D" id="1.20.1090.10">
    <property type="entry name" value="Dehydroquinate synthase-like - alpha domain"/>
    <property type="match status" value="1"/>
</dbReference>
<evidence type="ECO:0000259" key="13">
    <source>
        <dbReference type="Pfam" id="PF01761"/>
    </source>
</evidence>
<protein>
    <recommendedName>
        <fullName evidence="12">2-deoxy-scyllo-inosose synthase</fullName>
        <ecNumber evidence="11">4.2.3.124</ecNumber>
    </recommendedName>
</protein>
<evidence type="ECO:0000256" key="7">
    <source>
        <dbReference type="ARBA" id="ARBA00035757"/>
    </source>
</evidence>
<keyword evidence="4" id="KW-0520">NAD</keyword>
<evidence type="ECO:0000256" key="5">
    <source>
        <dbReference type="ARBA" id="ARBA00023239"/>
    </source>
</evidence>
<evidence type="ECO:0000256" key="8">
    <source>
        <dbReference type="ARBA" id="ARBA00037594"/>
    </source>
</evidence>
<dbReference type="Gene3D" id="3.40.50.1970">
    <property type="match status" value="1"/>
</dbReference>
<dbReference type="PANTHER" id="PTHR43622:SF1">
    <property type="entry name" value="3-DEHYDROQUINATE SYNTHASE"/>
    <property type="match status" value="1"/>
</dbReference>
<evidence type="ECO:0000259" key="14">
    <source>
        <dbReference type="Pfam" id="PF24621"/>
    </source>
</evidence>
<keyword evidence="16" id="KW-1185">Reference proteome</keyword>
<evidence type="ECO:0000256" key="3">
    <source>
        <dbReference type="ARBA" id="ARBA00022723"/>
    </source>
</evidence>
<feature type="domain" description="3-dehydroquinate synthase C-terminal" evidence="14">
    <location>
        <begin position="194"/>
        <end position="341"/>
    </location>
</feature>
<keyword evidence="6" id="KW-0170">Cobalt</keyword>
<evidence type="ECO:0000256" key="4">
    <source>
        <dbReference type="ARBA" id="ARBA00023027"/>
    </source>
</evidence>
<dbReference type="CDD" id="cd08197">
    <property type="entry name" value="DOIS"/>
    <property type="match status" value="1"/>
</dbReference>
<dbReference type="Pfam" id="PF24621">
    <property type="entry name" value="DHQS_C"/>
    <property type="match status" value="1"/>
</dbReference>
<dbReference type="InterPro" id="IPR056179">
    <property type="entry name" value="DHQS_C"/>
</dbReference>
<evidence type="ECO:0000256" key="9">
    <source>
        <dbReference type="ARBA" id="ARBA00037923"/>
    </source>
</evidence>
<dbReference type="PIRSF" id="PIRSF001455">
    <property type="entry name" value="DHQ_synth"/>
    <property type="match status" value="1"/>
</dbReference>